<reference evidence="2" key="2">
    <citation type="submission" date="2020-10" db="UniProtKB">
        <authorList>
            <consortium name="WormBaseParasite"/>
        </authorList>
    </citation>
    <scope>IDENTIFICATION</scope>
</reference>
<accession>A0A7E4VG43</accession>
<evidence type="ECO:0000313" key="1">
    <source>
        <dbReference type="Proteomes" id="UP000492821"/>
    </source>
</evidence>
<evidence type="ECO:0000313" key="2">
    <source>
        <dbReference type="WBParaSite" id="Pan_g20701.t1"/>
    </source>
</evidence>
<reference evidence="1" key="1">
    <citation type="journal article" date="2013" name="Genetics">
        <title>The draft genome and transcriptome of Panagrellus redivivus are shaped by the harsh demands of a free-living lifestyle.</title>
        <authorList>
            <person name="Srinivasan J."/>
            <person name="Dillman A.R."/>
            <person name="Macchietto M.G."/>
            <person name="Heikkinen L."/>
            <person name="Lakso M."/>
            <person name="Fracchia K.M."/>
            <person name="Antoshechkin I."/>
            <person name="Mortazavi A."/>
            <person name="Wong G."/>
            <person name="Sternberg P.W."/>
        </authorList>
    </citation>
    <scope>NUCLEOTIDE SEQUENCE [LARGE SCALE GENOMIC DNA]</scope>
    <source>
        <strain evidence="1">MT8872</strain>
    </source>
</reference>
<proteinExistence type="predicted"/>
<organism evidence="1 2">
    <name type="scientific">Panagrellus redivivus</name>
    <name type="common">Microworm</name>
    <dbReference type="NCBI Taxonomy" id="6233"/>
    <lineage>
        <taxon>Eukaryota</taxon>
        <taxon>Metazoa</taxon>
        <taxon>Ecdysozoa</taxon>
        <taxon>Nematoda</taxon>
        <taxon>Chromadorea</taxon>
        <taxon>Rhabditida</taxon>
        <taxon>Tylenchina</taxon>
        <taxon>Panagrolaimomorpha</taxon>
        <taxon>Panagrolaimoidea</taxon>
        <taxon>Panagrolaimidae</taxon>
        <taxon>Panagrellus</taxon>
    </lineage>
</organism>
<dbReference type="AlphaFoldDB" id="A0A7E4VG43"/>
<keyword evidence="1" id="KW-1185">Reference proteome</keyword>
<dbReference type="WBParaSite" id="Pan_g20701.t1">
    <property type="protein sequence ID" value="Pan_g20701.t1"/>
    <property type="gene ID" value="Pan_g20701"/>
</dbReference>
<sequence>MPFPLEKLPYGFRRRLRELATPAEASALQTAAPNYSGLQPIVKVRLINHVEINIDEESNLAQRECFEMQIFTVVKTSEVGSKLKALFGSNFKCMFGSPKGKKHVRVAPNQYAKFDNRYYVLSYRKKKYVYEDDDVFYSLNSS</sequence>
<name>A0A7E4VG43_PANRE</name>
<dbReference type="Proteomes" id="UP000492821">
    <property type="component" value="Unassembled WGS sequence"/>
</dbReference>
<protein>
    <submittedName>
        <fullName evidence="2">Ribosomal protein L23</fullName>
    </submittedName>
</protein>